<dbReference type="InterPro" id="IPR036736">
    <property type="entry name" value="ACP-like_sf"/>
</dbReference>
<name>A0ABV7ABN1_9RHOB</name>
<comment type="caution">
    <text evidence="6">The sequence shown here is derived from an EMBL/GenBank/DDBJ whole genome shotgun (WGS) entry which is preliminary data.</text>
</comment>
<dbReference type="InterPro" id="IPR029058">
    <property type="entry name" value="AB_hydrolase_fold"/>
</dbReference>
<dbReference type="PANTHER" id="PTHR45527:SF10">
    <property type="entry name" value="PYOCHELIN SYNTHASE PCHF"/>
    <property type="match status" value="1"/>
</dbReference>
<dbReference type="EMBL" id="JBHRSK010000002">
    <property type="protein sequence ID" value="MFC2966691.1"/>
    <property type="molecule type" value="Genomic_DNA"/>
</dbReference>
<reference evidence="7" key="1">
    <citation type="journal article" date="2019" name="Int. J. Syst. Evol. Microbiol.">
        <title>The Global Catalogue of Microorganisms (GCM) 10K type strain sequencing project: providing services to taxonomists for standard genome sequencing and annotation.</title>
        <authorList>
            <consortium name="The Broad Institute Genomics Platform"/>
            <consortium name="The Broad Institute Genome Sequencing Center for Infectious Disease"/>
            <person name="Wu L."/>
            <person name="Ma J."/>
        </authorList>
    </citation>
    <scope>NUCLEOTIDE SEQUENCE [LARGE SCALE GENOMIC DNA]</scope>
    <source>
        <strain evidence="7">KCTC 62192</strain>
    </source>
</reference>
<dbReference type="Gene3D" id="3.30.300.30">
    <property type="match status" value="1"/>
</dbReference>
<dbReference type="Gene3D" id="3.30.559.10">
    <property type="entry name" value="Chloramphenicol acetyltransferase-like domain"/>
    <property type="match status" value="1"/>
</dbReference>
<evidence type="ECO:0000259" key="5">
    <source>
        <dbReference type="PROSITE" id="PS50075"/>
    </source>
</evidence>
<dbReference type="Pfam" id="PF00668">
    <property type="entry name" value="Condensation"/>
    <property type="match status" value="1"/>
</dbReference>
<dbReference type="RefSeq" id="WP_377831114.1">
    <property type="nucleotide sequence ID" value="NZ_JBHRSK010000002.1"/>
</dbReference>
<feature type="region of interest" description="Disordered" evidence="4">
    <location>
        <begin position="1"/>
        <end position="20"/>
    </location>
</feature>
<dbReference type="Gene3D" id="3.40.50.1820">
    <property type="entry name" value="alpha/beta hydrolase"/>
    <property type="match status" value="1"/>
</dbReference>
<dbReference type="PROSITE" id="PS50075">
    <property type="entry name" value="CARRIER"/>
    <property type="match status" value="1"/>
</dbReference>
<evidence type="ECO:0000256" key="3">
    <source>
        <dbReference type="ARBA" id="ARBA00022598"/>
    </source>
</evidence>
<dbReference type="Gene3D" id="1.10.1200.10">
    <property type="entry name" value="ACP-like"/>
    <property type="match status" value="1"/>
</dbReference>
<sequence>MSDHDPSAGQGPETQEAPLRFPLSTMQRQLWFIDQMNPGDPTLNVAVRWELRGPVRNESIEDAFKAIIARHEILRTRFVEEDGAPLQEVLDAAPFRLGLIDLRTTPAARHAERLDEIAQEDAARPFDLTQPGLLRATLVRLAPERAVLLIVAHHVVFDGYSIGVLGQELGTIAAALEAGQAPELPELPLQYGDYALWQEEYLASGVLAEDSAYWAAQMKDAPYFELPADKPRPALRSTAVTRRSRALPAEFMPRFEAAAKARGVSTFTLGAAALAATLHRVTGKPEVLFSTPVAGRAETDLEPLIGPFISHQVLRLPTADETPFSAHLATTRRVVEEALTHQSLPFSKLVEIVNPPRDPSRAPLVSVAFSLQHVFLRDARYGGFELVSAPSHTPGAAQDLNVVIIGRPAQGWHLHVEYCPELFEPETIEALMATLLADIEAVLADPELPLGALPADARLGASTEAAAPGLTQVEAVLAGHPEVAAAAAVAVEGGSYAFVSPQPDSLVPLEGLPVELMGYAARRLPAAEMPQGISVLAALPRGARGEIDRARLPAPPHGTSATAMTALLASSAPQPAPFVAAEGAAVAPAAPAAVKAGAGEIEDRLAALWAELLDQPEPPRETSFFDLGGHSLLAVRLMSRIRETWGVRFGVATIYAHPTIRALAARIGAEIGGTEEAQGDDWRIEPLETEGDAQPIIAVNDVAIMLSALGEMRDRHPAACVRLFDGTRGIDQRPRSFEEIAAEYAKVIRKHQPHGPYLLFGVCVHGNIALEAARILQAEGEKVAVVIKDVWEPGYAASLKADKASRWRERRFALANRIRMVRAGTMSLPAMLGSYRLIRKTGLLQLAVKVGLIERGALYDLAPELQGFVTYISAARDVYRPAPFDAPVLHVVTKITPHGKHFLPSVGWEKVVTGPLKTVNIDEVLVKGERRLGTAELAREIETFLAEHAAQ</sequence>
<dbReference type="SMART" id="SM00823">
    <property type="entry name" value="PKS_PP"/>
    <property type="match status" value="1"/>
</dbReference>
<dbReference type="SUPFAM" id="SSF52777">
    <property type="entry name" value="CoA-dependent acyltransferases"/>
    <property type="match status" value="2"/>
</dbReference>
<protein>
    <submittedName>
        <fullName evidence="6">Condensation domain-containing protein</fullName>
    </submittedName>
</protein>
<dbReference type="InterPro" id="IPR009081">
    <property type="entry name" value="PP-bd_ACP"/>
</dbReference>
<dbReference type="InterPro" id="IPR001031">
    <property type="entry name" value="Thioesterase"/>
</dbReference>
<evidence type="ECO:0000313" key="7">
    <source>
        <dbReference type="Proteomes" id="UP001595443"/>
    </source>
</evidence>
<evidence type="ECO:0000313" key="6">
    <source>
        <dbReference type="EMBL" id="MFC2966691.1"/>
    </source>
</evidence>
<dbReference type="SUPFAM" id="SSF47336">
    <property type="entry name" value="ACP-like"/>
    <property type="match status" value="1"/>
</dbReference>
<dbReference type="Pfam" id="PF13193">
    <property type="entry name" value="AMP-binding_C"/>
    <property type="match status" value="1"/>
</dbReference>
<evidence type="ECO:0000256" key="1">
    <source>
        <dbReference type="ARBA" id="ARBA00022450"/>
    </source>
</evidence>
<dbReference type="CDD" id="cd19531">
    <property type="entry name" value="LCL_NRPS-like"/>
    <property type="match status" value="1"/>
</dbReference>
<feature type="domain" description="Carrier" evidence="5">
    <location>
        <begin position="596"/>
        <end position="671"/>
    </location>
</feature>
<dbReference type="SUPFAM" id="SSF53474">
    <property type="entry name" value="alpha/beta-Hydrolases"/>
    <property type="match status" value="1"/>
</dbReference>
<proteinExistence type="predicted"/>
<evidence type="ECO:0000256" key="2">
    <source>
        <dbReference type="ARBA" id="ARBA00022553"/>
    </source>
</evidence>
<evidence type="ECO:0000256" key="4">
    <source>
        <dbReference type="SAM" id="MobiDB-lite"/>
    </source>
</evidence>
<keyword evidence="1" id="KW-0596">Phosphopantetheine</keyword>
<dbReference type="InterPro" id="IPR001242">
    <property type="entry name" value="Condensation_dom"/>
</dbReference>
<dbReference type="SUPFAM" id="SSF56801">
    <property type="entry name" value="Acetyl-CoA synthetase-like"/>
    <property type="match status" value="1"/>
</dbReference>
<dbReference type="InterPro" id="IPR045851">
    <property type="entry name" value="AMP-bd_C_sf"/>
</dbReference>
<accession>A0ABV7ABN1</accession>
<dbReference type="PANTHER" id="PTHR45527">
    <property type="entry name" value="NONRIBOSOMAL PEPTIDE SYNTHETASE"/>
    <property type="match status" value="1"/>
</dbReference>
<dbReference type="Pfam" id="PF00550">
    <property type="entry name" value="PP-binding"/>
    <property type="match status" value="1"/>
</dbReference>
<keyword evidence="3" id="KW-0436">Ligase</keyword>
<keyword evidence="2" id="KW-0597">Phosphoprotein</keyword>
<dbReference type="InterPro" id="IPR025110">
    <property type="entry name" value="AMP-bd_C"/>
</dbReference>
<dbReference type="Proteomes" id="UP001595443">
    <property type="component" value="Unassembled WGS sequence"/>
</dbReference>
<dbReference type="InterPro" id="IPR023213">
    <property type="entry name" value="CAT-like_dom_sf"/>
</dbReference>
<organism evidence="6 7">
    <name type="scientific">Acidimangrovimonas pyrenivorans</name>
    <dbReference type="NCBI Taxonomy" id="2030798"/>
    <lineage>
        <taxon>Bacteria</taxon>
        <taxon>Pseudomonadati</taxon>
        <taxon>Pseudomonadota</taxon>
        <taxon>Alphaproteobacteria</taxon>
        <taxon>Rhodobacterales</taxon>
        <taxon>Paracoccaceae</taxon>
        <taxon>Acidimangrovimonas</taxon>
    </lineage>
</organism>
<gene>
    <name evidence="6" type="ORF">ACFOES_01160</name>
</gene>
<keyword evidence="7" id="KW-1185">Reference proteome</keyword>
<dbReference type="Gene3D" id="3.30.559.30">
    <property type="entry name" value="Nonribosomal peptide synthetase, condensation domain"/>
    <property type="match status" value="1"/>
</dbReference>
<dbReference type="Pfam" id="PF00975">
    <property type="entry name" value="Thioesterase"/>
    <property type="match status" value="1"/>
</dbReference>
<dbReference type="InterPro" id="IPR020806">
    <property type="entry name" value="PKS_PP-bd"/>
</dbReference>